<name>A0A4Y3TV02_9PROT</name>
<proteinExistence type="predicted"/>
<organism evidence="1 2">
    <name type="scientific">Acetobacter peroxydans</name>
    <dbReference type="NCBI Taxonomy" id="104098"/>
    <lineage>
        <taxon>Bacteria</taxon>
        <taxon>Pseudomonadati</taxon>
        <taxon>Pseudomonadota</taxon>
        <taxon>Alphaproteobacteria</taxon>
        <taxon>Acetobacterales</taxon>
        <taxon>Acetobacteraceae</taxon>
        <taxon>Acetobacter</taxon>
    </lineage>
</organism>
<keyword evidence="2" id="KW-1185">Reference proteome</keyword>
<dbReference type="OrthoDB" id="7271568at2"/>
<reference evidence="1 2" key="1">
    <citation type="submission" date="2019-06" db="EMBL/GenBank/DDBJ databases">
        <title>Whole genome shotgun sequence of Acetobacter peroxydans NBRC 13755.</title>
        <authorList>
            <person name="Hosoyama A."/>
            <person name="Uohara A."/>
            <person name="Ohji S."/>
            <person name="Ichikawa N."/>
        </authorList>
    </citation>
    <scope>NUCLEOTIDE SEQUENCE [LARGE SCALE GENOMIC DNA]</scope>
    <source>
        <strain evidence="1 2">NBRC 13755</strain>
    </source>
</reference>
<protein>
    <submittedName>
        <fullName evidence="1">Uncharacterized protein</fullName>
    </submittedName>
</protein>
<dbReference type="AlphaFoldDB" id="A0A4Y3TV02"/>
<accession>A0A4Y3TV02</accession>
<sequence>MLYSSEASRTCQIIPFQMEILSRHTDYLSRWLDASMPMGICNADIFTTEEKQAGTSSAYVVIWVRETADPAYKIYSRGNRWIVMDAVRDNILGSFAGFADALNMIRPVLPREKGIVAA</sequence>
<dbReference type="EMBL" id="BJMV01000001">
    <property type="protein sequence ID" value="GEB84575.1"/>
    <property type="molecule type" value="Genomic_DNA"/>
</dbReference>
<dbReference type="RefSeq" id="WP_141374502.1">
    <property type="nucleotide sequence ID" value="NZ_BAPL01000017.1"/>
</dbReference>
<evidence type="ECO:0000313" key="1">
    <source>
        <dbReference type="EMBL" id="GEB84575.1"/>
    </source>
</evidence>
<dbReference type="Proteomes" id="UP000317730">
    <property type="component" value="Unassembled WGS sequence"/>
</dbReference>
<gene>
    <name evidence="1" type="ORF">APE01nite_03720</name>
</gene>
<comment type="caution">
    <text evidence="1">The sequence shown here is derived from an EMBL/GenBank/DDBJ whole genome shotgun (WGS) entry which is preliminary data.</text>
</comment>
<evidence type="ECO:0000313" key="2">
    <source>
        <dbReference type="Proteomes" id="UP000317730"/>
    </source>
</evidence>